<keyword evidence="9" id="KW-1185">Reference proteome</keyword>
<evidence type="ECO:0000256" key="1">
    <source>
        <dbReference type="ARBA" id="ARBA00001478"/>
    </source>
</evidence>
<dbReference type="GO" id="GO:0004373">
    <property type="term" value="F:alpha-1,4-glucan glucosyltransferase (UDP-glucose donor) activity"/>
    <property type="evidence" value="ECO:0007669"/>
    <property type="project" value="InterPro"/>
</dbReference>
<organism evidence="8 9">
    <name type="scientific">Phaeodactylibacter luteus</name>
    <dbReference type="NCBI Taxonomy" id="1564516"/>
    <lineage>
        <taxon>Bacteria</taxon>
        <taxon>Pseudomonadati</taxon>
        <taxon>Bacteroidota</taxon>
        <taxon>Saprospiria</taxon>
        <taxon>Saprospirales</taxon>
        <taxon>Haliscomenobacteraceae</taxon>
        <taxon>Phaeodactylibacter</taxon>
    </lineage>
</organism>
<feature type="binding site" evidence="6">
    <location>
        <position position="15"/>
    </location>
    <ligand>
        <name>ADP-alpha-D-glucose</name>
        <dbReference type="ChEBI" id="CHEBI:57498"/>
    </ligand>
</feature>
<comment type="catalytic activity">
    <reaction evidence="1 6">
        <text>[(1-&gt;4)-alpha-D-glucosyl](n) + ADP-alpha-D-glucose = [(1-&gt;4)-alpha-D-glucosyl](n+1) + ADP + H(+)</text>
        <dbReference type="Rhea" id="RHEA:18189"/>
        <dbReference type="Rhea" id="RHEA-COMP:9584"/>
        <dbReference type="Rhea" id="RHEA-COMP:9587"/>
        <dbReference type="ChEBI" id="CHEBI:15378"/>
        <dbReference type="ChEBI" id="CHEBI:15444"/>
        <dbReference type="ChEBI" id="CHEBI:57498"/>
        <dbReference type="ChEBI" id="CHEBI:456216"/>
        <dbReference type="EC" id="2.4.1.21"/>
    </reaction>
</comment>
<dbReference type="EC" id="2.4.1.21" evidence="6"/>
<evidence type="ECO:0000313" key="8">
    <source>
        <dbReference type="EMBL" id="TXB62455.1"/>
    </source>
</evidence>
<gene>
    <name evidence="6" type="primary">glgA</name>
    <name evidence="8" type="ORF">FRY97_13765</name>
</gene>
<dbReference type="GO" id="GO:0009011">
    <property type="term" value="F:alpha-1,4-glucan glucosyltransferase (ADP-glucose donor) activity"/>
    <property type="evidence" value="ECO:0007669"/>
    <property type="project" value="UniProtKB-UniRule"/>
</dbReference>
<dbReference type="RefSeq" id="WP_147168131.1">
    <property type="nucleotide sequence ID" value="NZ_VOOR01000029.1"/>
</dbReference>
<dbReference type="NCBIfam" id="TIGR02095">
    <property type="entry name" value="glgA"/>
    <property type="match status" value="1"/>
</dbReference>
<dbReference type="Gene3D" id="3.40.50.2000">
    <property type="entry name" value="Glycogen Phosphorylase B"/>
    <property type="match status" value="2"/>
</dbReference>
<dbReference type="SUPFAM" id="SSF53756">
    <property type="entry name" value="UDP-Glycosyltransferase/glycogen phosphorylase"/>
    <property type="match status" value="1"/>
</dbReference>
<evidence type="ECO:0000256" key="2">
    <source>
        <dbReference type="ARBA" id="ARBA00010281"/>
    </source>
</evidence>
<evidence type="ECO:0000256" key="5">
    <source>
        <dbReference type="ARBA" id="ARBA00023056"/>
    </source>
</evidence>
<reference evidence="8 9" key="1">
    <citation type="submission" date="2019-08" db="EMBL/GenBank/DDBJ databases">
        <title>Genome of Phaeodactylibacter luteus.</title>
        <authorList>
            <person name="Bowman J.P."/>
        </authorList>
    </citation>
    <scope>NUCLEOTIDE SEQUENCE [LARGE SCALE GENOMIC DNA]</scope>
    <source>
        <strain evidence="8 9">KCTC 42180</strain>
    </source>
</reference>
<evidence type="ECO:0000313" key="9">
    <source>
        <dbReference type="Proteomes" id="UP000321580"/>
    </source>
</evidence>
<protein>
    <recommendedName>
        <fullName evidence="6">Glycogen synthase</fullName>
        <ecNumber evidence="6">2.4.1.21</ecNumber>
    </recommendedName>
    <alternativeName>
        <fullName evidence="6">Starch [bacterial glycogen] synthase</fullName>
    </alternativeName>
</protein>
<dbReference type="Proteomes" id="UP000321580">
    <property type="component" value="Unassembled WGS sequence"/>
</dbReference>
<proteinExistence type="inferred from homology"/>
<keyword evidence="3 6" id="KW-0328">Glycosyltransferase</keyword>
<dbReference type="GO" id="GO:0005978">
    <property type="term" value="P:glycogen biosynthetic process"/>
    <property type="evidence" value="ECO:0007669"/>
    <property type="project" value="UniProtKB-UniRule"/>
</dbReference>
<dbReference type="PANTHER" id="PTHR45825:SF11">
    <property type="entry name" value="ALPHA AMYLASE DOMAIN-CONTAINING PROTEIN"/>
    <property type="match status" value="1"/>
</dbReference>
<comment type="pathway">
    <text evidence="6">Glycan biosynthesis; glycogen biosynthesis.</text>
</comment>
<accession>A0A5C6RKI8</accession>
<comment type="function">
    <text evidence="6">Synthesizes alpha-1,4-glucan chains using ADP-glucose.</text>
</comment>
<keyword evidence="4 6" id="KW-0808">Transferase</keyword>
<dbReference type="Pfam" id="PF08323">
    <property type="entry name" value="Glyco_transf_5"/>
    <property type="match status" value="1"/>
</dbReference>
<evidence type="ECO:0000256" key="3">
    <source>
        <dbReference type="ARBA" id="ARBA00022676"/>
    </source>
</evidence>
<comment type="similarity">
    <text evidence="2 6">Belongs to the glycosyltransferase 1 family. Bacterial/plant glycogen synthase subfamily.</text>
</comment>
<dbReference type="Pfam" id="PF13692">
    <property type="entry name" value="Glyco_trans_1_4"/>
    <property type="match status" value="1"/>
</dbReference>
<name>A0A5C6RKI8_9BACT</name>
<dbReference type="AlphaFoldDB" id="A0A5C6RKI8"/>
<evidence type="ECO:0000259" key="7">
    <source>
        <dbReference type="Pfam" id="PF08323"/>
    </source>
</evidence>
<sequence>MEVLHISAECYPAAKAGGLGDVVGALPKYLNRQGASAGVIIPRYRLKWFEGKAFQPVHQGAVRIHRGYVPYSIQQYTGKELGFSLFVADIPGKFDRTGIYTDPSGHGYGDEVERSLCFQQAVLQWVASSPGKPSVLHCHDHHTGLIPFMARHCPEYQSLSHIPTVFTIHNGAYHGAYSWEKMYLLPFFEAGARGLLDWGNTINPLAAAIKCAWRVTTVSPSYLEELRENSNGMELLLQHERHKCLGILNGIDTQVWDPRADTYLSHHLQTDVHAFKAAHKQQLAARFRVDPQLPMMTFIGRLVGEKGADLLPDLIARALKHGVPASFVVLGTGQAWIHDALRHLAFQFPGRFGLSLEYNEGLAHELYAGSDFLLMPSRVEPCGLNQMYAMRYGALPVVRAVGGLRDTVPDVGAPGGIGRGIQFTHFNLDDAQMAIHRAVGLYQNQAFFHAIREKVSQVDFSWDRSAKEYQALYSEMI</sequence>
<dbReference type="UniPathway" id="UPA00164"/>
<dbReference type="HAMAP" id="MF_00484">
    <property type="entry name" value="Glycogen_synth"/>
    <property type="match status" value="1"/>
</dbReference>
<dbReference type="InterPro" id="IPR013534">
    <property type="entry name" value="Starch_synth_cat_dom"/>
</dbReference>
<feature type="domain" description="Starch synthase catalytic" evidence="7">
    <location>
        <begin position="3"/>
        <end position="235"/>
    </location>
</feature>
<keyword evidence="5 6" id="KW-0320">Glycogen biosynthesis</keyword>
<dbReference type="CDD" id="cd03791">
    <property type="entry name" value="GT5_Glycogen_synthase_DULL1-like"/>
    <property type="match status" value="1"/>
</dbReference>
<dbReference type="InterPro" id="IPR011835">
    <property type="entry name" value="GS/SS"/>
</dbReference>
<dbReference type="PANTHER" id="PTHR45825">
    <property type="entry name" value="GRANULE-BOUND STARCH SYNTHASE 1, CHLOROPLASTIC/AMYLOPLASTIC"/>
    <property type="match status" value="1"/>
</dbReference>
<dbReference type="OrthoDB" id="9808590at2"/>
<dbReference type="EMBL" id="VOOR01000029">
    <property type="protein sequence ID" value="TXB62455.1"/>
    <property type="molecule type" value="Genomic_DNA"/>
</dbReference>
<comment type="caution">
    <text evidence="8">The sequence shown here is derived from an EMBL/GenBank/DDBJ whole genome shotgun (WGS) entry which is preliminary data.</text>
</comment>
<evidence type="ECO:0000256" key="4">
    <source>
        <dbReference type="ARBA" id="ARBA00022679"/>
    </source>
</evidence>
<evidence type="ECO:0000256" key="6">
    <source>
        <dbReference type="HAMAP-Rule" id="MF_00484"/>
    </source>
</evidence>